<proteinExistence type="predicted"/>
<dbReference type="InParanoid" id="A8XYX1"/>
<dbReference type="GO" id="GO:0043171">
    <property type="term" value="P:peptide catabolic process"/>
    <property type="evidence" value="ECO:0000318"/>
    <property type="project" value="GO_Central"/>
</dbReference>
<dbReference type="KEGG" id="cbr:CBG_20905"/>
<evidence type="ECO:0000313" key="4">
    <source>
        <dbReference type="WormBase" id="CBG20905"/>
    </source>
</evidence>
<dbReference type="GeneID" id="8573704"/>
<dbReference type="SUPFAM" id="SSF63737">
    <property type="entry name" value="Leukotriene A4 hydrolase N-terminal domain"/>
    <property type="match status" value="1"/>
</dbReference>
<keyword evidence="1" id="KW-0732">Signal</keyword>
<evidence type="ECO:0000313" key="3">
    <source>
        <dbReference type="Proteomes" id="UP000008549"/>
    </source>
</evidence>
<dbReference type="InterPro" id="IPR003006">
    <property type="entry name" value="Ig/MHC_CS"/>
</dbReference>
<dbReference type="Gene3D" id="2.60.40.1730">
    <property type="entry name" value="tricorn interacting facor f3 domain"/>
    <property type="match status" value="1"/>
</dbReference>
<dbReference type="Gene3D" id="1.10.390.10">
    <property type="entry name" value="Neutral Protease Domain 2"/>
    <property type="match status" value="1"/>
</dbReference>
<dbReference type="PROSITE" id="PS00290">
    <property type="entry name" value="IG_MHC"/>
    <property type="match status" value="1"/>
</dbReference>
<dbReference type="PANTHER" id="PTHR11533:SF192">
    <property type="entry name" value="GH"/>
    <property type="match status" value="1"/>
</dbReference>
<name>A8XYX1_CAEBR</name>
<dbReference type="InterPro" id="IPR042097">
    <property type="entry name" value="Aminopeptidase_N-like_N_sf"/>
</dbReference>
<protein>
    <submittedName>
        <fullName evidence="2">Protein CBG20905</fullName>
    </submittedName>
</protein>
<dbReference type="PANTHER" id="PTHR11533">
    <property type="entry name" value="PROTEASE M1 ZINC METALLOPROTEASE"/>
    <property type="match status" value="1"/>
</dbReference>
<dbReference type="InterPro" id="IPR050344">
    <property type="entry name" value="Peptidase_M1_aminopeptidases"/>
</dbReference>
<reference evidence="2 3" key="1">
    <citation type="journal article" date="2003" name="PLoS Biol.">
        <title>The genome sequence of Caenorhabditis briggsae: a platform for comparative genomics.</title>
        <authorList>
            <person name="Stein L.D."/>
            <person name="Bao Z."/>
            <person name="Blasiar D."/>
            <person name="Blumenthal T."/>
            <person name="Brent M.R."/>
            <person name="Chen N."/>
            <person name="Chinwalla A."/>
            <person name="Clarke L."/>
            <person name="Clee C."/>
            <person name="Coghlan A."/>
            <person name="Coulson A."/>
            <person name="D'Eustachio P."/>
            <person name="Fitch D.H."/>
            <person name="Fulton L.A."/>
            <person name="Fulton R.E."/>
            <person name="Griffiths-Jones S."/>
            <person name="Harris T.W."/>
            <person name="Hillier L.W."/>
            <person name="Kamath R."/>
            <person name="Kuwabara P.E."/>
            <person name="Mardis E.R."/>
            <person name="Marra M.A."/>
            <person name="Miner T.L."/>
            <person name="Minx P."/>
            <person name="Mullikin J.C."/>
            <person name="Plumb R.W."/>
            <person name="Rogers J."/>
            <person name="Schein J.E."/>
            <person name="Sohrmann M."/>
            <person name="Spieth J."/>
            <person name="Stajich J.E."/>
            <person name="Wei C."/>
            <person name="Willey D."/>
            <person name="Wilson R.K."/>
            <person name="Durbin R."/>
            <person name="Waterston R.H."/>
        </authorList>
    </citation>
    <scope>NUCLEOTIDE SEQUENCE [LARGE SCALE GENOMIC DNA]</scope>
    <source>
        <strain evidence="2 3">AF16</strain>
    </source>
</reference>
<evidence type="ECO:0000313" key="2">
    <source>
        <dbReference type="EMBL" id="CAP37838.2"/>
    </source>
</evidence>
<dbReference type="SUPFAM" id="SSF55486">
    <property type="entry name" value="Metalloproteases ('zincins'), catalytic domain"/>
    <property type="match status" value="1"/>
</dbReference>
<organism evidence="2 3">
    <name type="scientific">Caenorhabditis briggsae</name>
    <dbReference type="NCBI Taxonomy" id="6238"/>
    <lineage>
        <taxon>Eukaryota</taxon>
        <taxon>Metazoa</taxon>
        <taxon>Ecdysozoa</taxon>
        <taxon>Nematoda</taxon>
        <taxon>Chromadorea</taxon>
        <taxon>Rhabditida</taxon>
        <taxon>Rhabditina</taxon>
        <taxon>Rhabditomorpha</taxon>
        <taxon>Rhabditoidea</taxon>
        <taxon>Rhabditidae</taxon>
        <taxon>Peloderinae</taxon>
        <taxon>Caenorhabditis</taxon>
    </lineage>
</organism>
<dbReference type="HOGENOM" id="CLU_397024_0_0_1"/>
<dbReference type="GO" id="GO:0005615">
    <property type="term" value="C:extracellular space"/>
    <property type="evidence" value="ECO:0000318"/>
    <property type="project" value="GO_Central"/>
</dbReference>
<dbReference type="eggNOG" id="KOG1046">
    <property type="taxonomic scope" value="Eukaryota"/>
</dbReference>
<keyword evidence="3" id="KW-1185">Reference proteome</keyword>
<dbReference type="FunFam" id="1.10.390.10:FF:000056">
    <property type="entry name" value="Protein CBG20905"/>
    <property type="match status" value="1"/>
</dbReference>
<evidence type="ECO:0000256" key="1">
    <source>
        <dbReference type="SAM" id="SignalP"/>
    </source>
</evidence>
<accession>A8XYX1</accession>
<dbReference type="EMBL" id="HE600928">
    <property type="protein sequence ID" value="CAP37838.2"/>
    <property type="molecule type" value="Genomic_DNA"/>
</dbReference>
<dbReference type="InterPro" id="IPR027268">
    <property type="entry name" value="Peptidase_M4/M1_CTD_sf"/>
</dbReference>
<dbReference type="Proteomes" id="UP000008549">
    <property type="component" value="Unassembled WGS sequence"/>
</dbReference>
<dbReference type="GO" id="GO:0006508">
    <property type="term" value="P:proteolysis"/>
    <property type="evidence" value="ECO:0000318"/>
    <property type="project" value="GO_Central"/>
</dbReference>
<dbReference type="OMA" id="WERMPLW"/>
<dbReference type="WormBase" id="CBG20905">
    <property type="protein sequence ID" value="CBP43791"/>
    <property type="gene ID" value="WBGene00039809"/>
</dbReference>
<dbReference type="STRING" id="6238.A8XYX1"/>
<feature type="chain" id="PRO_5012700324" evidence="1">
    <location>
        <begin position="16"/>
        <end position="726"/>
    </location>
</feature>
<gene>
    <name evidence="2 4" type="ORF">CBG20905</name>
    <name evidence="2" type="ORF">CBG_20905</name>
</gene>
<dbReference type="GO" id="GO:0070006">
    <property type="term" value="F:metalloaminopeptidase activity"/>
    <property type="evidence" value="ECO:0000318"/>
    <property type="project" value="GO_Central"/>
</dbReference>
<reference evidence="2 3" key="2">
    <citation type="journal article" date="2011" name="PLoS Genet.">
        <title>Caenorhabditis briggsae recombinant inbred line genotypes reveal inter-strain incompatibility and the evolution of recombination.</title>
        <authorList>
            <person name="Ross J.A."/>
            <person name="Koboldt D.C."/>
            <person name="Staisch J.E."/>
            <person name="Chamberlin H.M."/>
            <person name="Gupta B.P."/>
            <person name="Miller R.D."/>
            <person name="Baird S.E."/>
            <person name="Haag E.S."/>
        </authorList>
    </citation>
    <scope>NUCLEOTIDE SEQUENCE [LARGE SCALE GENOMIC DNA]</scope>
    <source>
        <strain evidence="2 3">AF16</strain>
    </source>
</reference>
<sequence length="726" mass="82848">MIPWLLLYLFGAVHSDLHKLLSTLPQYSDSRIPPILRPLSYDLQLQLPLSEVSDPDIPLFTGRCVMQFEINQQIGPESAKKIFQFDIIMLDHFENVSLVYNGNELEIFNVQLTDDSMELSVDQPVLFPGRYTMTIHRYKGLIGSALYYRYEYFKLCTNDSEGTQIFRVIWVQNFQFNFVPPNGYALRILDAGEHAVFGSHLFPNRAPAVFPTYLGTTEKVTFSITMVHPIGTNALTSGASEAYPRKMDDNWQMTTFSTTPSITPSMLCFLLLPHEYTHIESSFTGINITVHYNKFRVQKEQAKHLLHTSTQVLALLKDIFSSLIPVPKIDIVTMNEVSSTACFGAVVVSEVQFFSSDYANQVRLLATWLAKQWIGGYAAISEGTELCLQEDLVSYIAEKVIKRMTNDEHTRLGQLAKIYLSETVFLPGETLKLDEYPNEMEISEKCGLKGVAMLESIEFLIGEKTMISKINEMIYNSKKGAYSSETLYGLLNSTVDADIYVSQLLHYWRGHGGLPFMTVDRLGNSIKITQNGSNMTVKNEMGTWERMPLWPLPLKFTEFKLPIQIMISHGIQLSPVREGMIFSNLGFPNYYRVNYDIDTWREIKTILTENATSYTLRERFQLVSDFCYFYSIKSLPEPAASVLRNEFVQLVRLRPTSFPICDAAIFQCVVTHEHTRPKHLDKSQMIQMRRKVFDSFTNSSEMECRSGLAHDALNDLCTKLYGISCL</sequence>
<dbReference type="FunCoup" id="A8XYX1">
    <property type="interactions" value="42"/>
</dbReference>
<feature type="signal peptide" evidence="1">
    <location>
        <begin position="1"/>
        <end position="15"/>
    </location>
</feature>
<dbReference type="CTD" id="8573704"/>
<dbReference type="RefSeq" id="XP_045097167.1">
    <property type="nucleotide sequence ID" value="XM_045242753.1"/>
</dbReference>
<dbReference type="AlphaFoldDB" id="A8XYX1"/>